<organism evidence="2 3">
    <name type="scientific">Paramecium sonneborni</name>
    <dbReference type="NCBI Taxonomy" id="65129"/>
    <lineage>
        <taxon>Eukaryota</taxon>
        <taxon>Sar</taxon>
        <taxon>Alveolata</taxon>
        <taxon>Ciliophora</taxon>
        <taxon>Intramacronucleata</taxon>
        <taxon>Oligohymenophorea</taxon>
        <taxon>Peniculida</taxon>
        <taxon>Parameciidae</taxon>
        <taxon>Paramecium</taxon>
    </lineage>
</organism>
<dbReference type="AlphaFoldDB" id="A0A8S1RKA8"/>
<proteinExistence type="predicted"/>
<gene>
    <name evidence="2" type="ORF">PSON_ATCC_30995.1.T1920032</name>
</gene>
<keyword evidence="3" id="KW-1185">Reference proteome</keyword>
<dbReference type="EMBL" id="CAJJDN010000192">
    <property type="protein sequence ID" value="CAD8128606.1"/>
    <property type="molecule type" value="Genomic_DNA"/>
</dbReference>
<protein>
    <submittedName>
        <fullName evidence="2">Uncharacterized protein</fullName>
    </submittedName>
</protein>
<keyword evidence="1" id="KW-0472">Membrane</keyword>
<name>A0A8S1RKA8_9CILI</name>
<comment type="caution">
    <text evidence="2">The sequence shown here is derived from an EMBL/GenBank/DDBJ whole genome shotgun (WGS) entry which is preliminary data.</text>
</comment>
<accession>A0A8S1RKA8</accession>
<dbReference type="Proteomes" id="UP000692954">
    <property type="component" value="Unassembled WGS sequence"/>
</dbReference>
<sequence>MNNVCEQQNLLENIQDLMLKRNAIFIYNNVTFEAFIQNGKQNRRDHFMRRLIVVHLSFSMIVKVMIGLIMIRITMNFKRTYLREWENGIKYNKYYSFSLFALNS</sequence>
<evidence type="ECO:0000313" key="3">
    <source>
        <dbReference type="Proteomes" id="UP000692954"/>
    </source>
</evidence>
<evidence type="ECO:0000256" key="1">
    <source>
        <dbReference type="SAM" id="Phobius"/>
    </source>
</evidence>
<reference evidence="2" key="1">
    <citation type="submission" date="2021-01" db="EMBL/GenBank/DDBJ databases">
        <authorList>
            <consortium name="Genoscope - CEA"/>
            <person name="William W."/>
        </authorList>
    </citation>
    <scope>NUCLEOTIDE SEQUENCE</scope>
</reference>
<keyword evidence="1" id="KW-0812">Transmembrane</keyword>
<evidence type="ECO:0000313" key="2">
    <source>
        <dbReference type="EMBL" id="CAD8128606.1"/>
    </source>
</evidence>
<feature type="transmembrane region" description="Helical" evidence="1">
    <location>
        <begin position="52"/>
        <end position="73"/>
    </location>
</feature>
<keyword evidence="1" id="KW-1133">Transmembrane helix</keyword>